<sequence>MIDGDNKKMVSFSELNHLAMNHDDSIRRVEAFELLTSKMDKEKDLFATVFNNFARLRLLQSCTLQKDDILSDSLHLNGISRKSLFTMWETIDKNLKNLTSFLNFKKNNIEKLTWHQLMTFQQNEQKKMPFSTAVEEIFNSFKNIDDEIAQFALHAITDGWVDAEPRANKSPGGFCAPFLSEGESRISLQYDGTIESARILAHELGHAWHFKQLKDGPSISFLDERFPMSIAECSSILFELIFVDHLITITSDIEIKQSLLNYKIQSSLNYLMAVRGSFIFEQLFYEKSKDGPLNSIQIEELSIESQKRAYDNSLEEYQPFVWMKYGHFYEPTIPYYNYPYTFGYLLSLGLLAIAKRDGSEFNLKFKKFLSETGKRPVEELVYHYFNIELSNPQFWQQSINQIIRDIEEYIHLSNS</sequence>
<dbReference type="EMBL" id="JAMBOP010000012">
    <property type="protein sequence ID" value="MCM3736410.1"/>
    <property type="molecule type" value="Genomic_DNA"/>
</dbReference>
<proteinExistence type="predicted"/>
<dbReference type="Proteomes" id="UP001202289">
    <property type="component" value="Unassembled WGS sequence"/>
</dbReference>
<gene>
    <name evidence="1" type="ORF">M3215_11385</name>
</gene>
<keyword evidence="2" id="KW-1185">Reference proteome</keyword>
<evidence type="ECO:0000313" key="1">
    <source>
        <dbReference type="EMBL" id="MCM3736410.1"/>
    </source>
</evidence>
<organism evidence="1 2">
    <name type="scientific">Bacillus cytotoxicus</name>
    <dbReference type="NCBI Taxonomy" id="580165"/>
    <lineage>
        <taxon>Bacteria</taxon>
        <taxon>Bacillati</taxon>
        <taxon>Bacillota</taxon>
        <taxon>Bacilli</taxon>
        <taxon>Bacillales</taxon>
        <taxon>Bacillaceae</taxon>
        <taxon>Bacillus</taxon>
        <taxon>Bacillus cereus group</taxon>
    </lineage>
</organism>
<comment type="caution">
    <text evidence="1">The sequence shown here is derived from an EMBL/GenBank/DDBJ whole genome shotgun (WGS) entry which is preliminary data.</text>
</comment>
<accession>A0ACC6A759</accession>
<name>A0ACC6A759_9BACI</name>
<reference evidence="1" key="1">
    <citation type="submission" date="2022-05" db="EMBL/GenBank/DDBJ databases">
        <title>Comparative Genomics of Spacecraft Associated Microbes.</title>
        <authorList>
            <person name="Tran M.T."/>
            <person name="Wright A."/>
            <person name="Seuylemezian A."/>
            <person name="Eisen J."/>
            <person name="Coil D."/>
        </authorList>
    </citation>
    <scope>NUCLEOTIDE SEQUENCE</scope>
    <source>
        <strain evidence="1">FAIRING 10M-2.2</strain>
    </source>
</reference>
<protein>
    <submittedName>
        <fullName evidence="1">M3 family metallopeptidase</fullName>
    </submittedName>
</protein>
<evidence type="ECO:0000313" key="2">
    <source>
        <dbReference type="Proteomes" id="UP001202289"/>
    </source>
</evidence>